<dbReference type="Proteomes" id="UP001271249">
    <property type="component" value="Unassembled WGS sequence"/>
</dbReference>
<dbReference type="InterPro" id="IPR038765">
    <property type="entry name" value="Papain-like_cys_pep_sf"/>
</dbReference>
<evidence type="ECO:0000259" key="1">
    <source>
        <dbReference type="Pfam" id="PF05257"/>
    </source>
</evidence>
<dbReference type="SUPFAM" id="SSF54001">
    <property type="entry name" value="Cysteine proteinases"/>
    <property type="match status" value="1"/>
</dbReference>
<accession>A0ABU4Z7R5</accession>
<dbReference type="InterPro" id="IPR006311">
    <property type="entry name" value="TAT_signal"/>
</dbReference>
<comment type="caution">
    <text evidence="2">The sequence shown here is derived from an EMBL/GenBank/DDBJ whole genome shotgun (WGS) entry which is preliminary data.</text>
</comment>
<protein>
    <submittedName>
        <fullName evidence="2">CHAP domain-containing protein</fullName>
    </submittedName>
</protein>
<feature type="domain" description="Peptidase C51" evidence="1">
    <location>
        <begin position="142"/>
        <end position="227"/>
    </location>
</feature>
<dbReference type="PROSITE" id="PS51318">
    <property type="entry name" value="TAT"/>
    <property type="match status" value="1"/>
</dbReference>
<gene>
    <name evidence="2" type="ORF">RFN29_23970</name>
</gene>
<proteinExistence type="predicted"/>
<reference evidence="2 3" key="1">
    <citation type="submission" date="2023-08" db="EMBL/GenBank/DDBJ databases">
        <title>Implementing the SeqCode for naming new Mesorhizobium species isolated from Vachellia karroo root nodules.</title>
        <authorList>
            <person name="Van Lill M."/>
        </authorList>
    </citation>
    <scope>NUCLEOTIDE SEQUENCE [LARGE SCALE GENOMIC DNA]</scope>
    <source>
        <strain evidence="2 3">VK22B</strain>
    </source>
</reference>
<sequence>MDSHTQLSRRTTLKAGAFAALAFPWLLDSVQIARAVPDGVGIEAGERLTRNGRVPTVGEFIKEYSKDTGLAKPYLQEVEKAAEILSKAPKTTTPFEVANYFFDVGQGRYGEDCIEYVKEWPIRANPLIVSFFDATTLRKPAGDTTAWCSAFVNWCIRQSIVGRKSDNFAGPTRDAASSSFRRWGQTTTNPSVGDIAVFKLNDDPSHGHVAFYVSEAGDNSIYILGGNQGALAHNNNGEINIKRVAKANSYWSIDSYRTAPDLRL</sequence>
<dbReference type="Gene3D" id="3.90.1720.10">
    <property type="entry name" value="endopeptidase domain like (from Nostoc punctiforme)"/>
    <property type="match status" value="1"/>
</dbReference>
<evidence type="ECO:0000313" key="3">
    <source>
        <dbReference type="Proteomes" id="UP001271249"/>
    </source>
</evidence>
<dbReference type="InterPro" id="IPR007921">
    <property type="entry name" value="CHAP_dom"/>
</dbReference>
<dbReference type="Pfam" id="PF05257">
    <property type="entry name" value="CHAP"/>
    <property type="match status" value="1"/>
</dbReference>
<keyword evidence="3" id="KW-1185">Reference proteome</keyword>
<evidence type="ECO:0000313" key="2">
    <source>
        <dbReference type="EMBL" id="MDX8494633.1"/>
    </source>
</evidence>
<organism evidence="2 3">
    <name type="scientific">Mesorhizobium captivum</name>
    <dbReference type="NCBI Taxonomy" id="3072319"/>
    <lineage>
        <taxon>Bacteria</taxon>
        <taxon>Pseudomonadati</taxon>
        <taxon>Pseudomonadota</taxon>
        <taxon>Alphaproteobacteria</taxon>
        <taxon>Hyphomicrobiales</taxon>
        <taxon>Phyllobacteriaceae</taxon>
        <taxon>Mesorhizobium</taxon>
    </lineage>
</organism>
<dbReference type="EMBL" id="JAVIJC010000028">
    <property type="protein sequence ID" value="MDX8494633.1"/>
    <property type="molecule type" value="Genomic_DNA"/>
</dbReference>
<dbReference type="RefSeq" id="WP_320228453.1">
    <property type="nucleotide sequence ID" value="NZ_JAVIJC010000028.1"/>
</dbReference>
<name>A0ABU4Z7R5_9HYPH</name>